<feature type="transmembrane region" description="Helical" evidence="10">
    <location>
        <begin position="295"/>
        <end position="314"/>
    </location>
</feature>
<evidence type="ECO:0000256" key="6">
    <source>
        <dbReference type="ARBA" id="ARBA00022967"/>
    </source>
</evidence>
<evidence type="ECO:0000313" key="11">
    <source>
        <dbReference type="EMBL" id="VAW82496.1"/>
    </source>
</evidence>
<feature type="transmembrane region" description="Helical" evidence="10">
    <location>
        <begin position="206"/>
        <end position="231"/>
    </location>
</feature>
<keyword evidence="3" id="KW-0285">Flavoprotein</keyword>
<keyword evidence="8 10" id="KW-1133">Transmembrane helix</keyword>
<feature type="transmembrane region" description="Helical" evidence="10">
    <location>
        <begin position="238"/>
        <end position="258"/>
    </location>
</feature>
<name>A0A3B0ZPG4_9ZZZZ</name>
<evidence type="ECO:0000256" key="1">
    <source>
        <dbReference type="ARBA" id="ARBA00022448"/>
    </source>
</evidence>
<dbReference type="EMBL" id="UOFM01000472">
    <property type="protein sequence ID" value="VAW82496.1"/>
    <property type="molecule type" value="Genomic_DNA"/>
</dbReference>
<proteinExistence type="inferred from homology"/>
<dbReference type="GO" id="GO:0055085">
    <property type="term" value="P:transmembrane transport"/>
    <property type="evidence" value="ECO:0007669"/>
    <property type="project" value="InterPro"/>
</dbReference>
<evidence type="ECO:0000256" key="4">
    <source>
        <dbReference type="ARBA" id="ARBA00022643"/>
    </source>
</evidence>
<dbReference type="PANTHER" id="PTHR30578">
    <property type="entry name" value="ELECTRON TRANSPORT COMPLEX PROTEIN RNFD"/>
    <property type="match status" value="1"/>
</dbReference>
<gene>
    <name evidence="11" type="ORF">MNBD_GAMMA14-566</name>
</gene>
<protein>
    <submittedName>
        <fullName evidence="11">Electron transport complex protein RnfD</fullName>
    </submittedName>
</protein>
<keyword evidence="9 10" id="KW-0472">Membrane</keyword>
<dbReference type="InterPro" id="IPR011303">
    <property type="entry name" value="RnfD_bac"/>
</dbReference>
<reference evidence="11" key="1">
    <citation type="submission" date="2018-06" db="EMBL/GenBank/DDBJ databases">
        <authorList>
            <person name="Zhirakovskaya E."/>
        </authorList>
    </citation>
    <scope>NUCLEOTIDE SEQUENCE</scope>
</reference>
<feature type="transmembrane region" description="Helical" evidence="10">
    <location>
        <begin position="320"/>
        <end position="338"/>
    </location>
</feature>
<keyword evidence="7" id="KW-0249">Electron transport</keyword>
<keyword evidence="6" id="KW-1278">Translocase</keyword>
<feature type="transmembrane region" description="Helical" evidence="10">
    <location>
        <begin position="126"/>
        <end position="145"/>
    </location>
</feature>
<feature type="transmembrane region" description="Helical" evidence="10">
    <location>
        <begin position="45"/>
        <end position="63"/>
    </location>
</feature>
<accession>A0A3B0ZPG4</accession>
<keyword evidence="4" id="KW-0288">FMN</keyword>
<dbReference type="HAMAP" id="MF_00462">
    <property type="entry name" value="RsxD_RnfD"/>
    <property type="match status" value="1"/>
</dbReference>
<evidence type="ECO:0000256" key="3">
    <source>
        <dbReference type="ARBA" id="ARBA00022630"/>
    </source>
</evidence>
<feature type="transmembrane region" description="Helical" evidence="10">
    <location>
        <begin position="21"/>
        <end position="39"/>
    </location>
</feature>
<evidence type="ECO:0000256" key="9">
    <source>
        <dbReference type="ARBA" id="ARBA00023136"/>
    </source>
</evidence>
<dbReference type="GO" id="GO:0005886">
    <property type="term" value="C:plasma membrane"/>
    <property type="evidence" value="ECO:0007669"/>
    <property type="project" value="TreeGrafter"/>
</dbReference>
<sequence>MNEIPLVSGPYAHKVTSISRTMGWVMLALLPSTAFGLYQFGWPALFLWLVTIATALLVETICLRIAGKPVYLYLMDGSALLTAWLLAMTLPPWAPWWIGVVGAALAIIVGKQVFGGIGQNLFNPAMVARVALLISFPLEMTTWISPKPLLSSQAPAFMDALSISFGRGLDMDAVSSASILGHVKTELGRHLPLTDALNGTADVASLAMGSVAGSLGETSALLILAGGLLLLIKGVIRWYIPVAMIGTLALLSTLLHWIDVDRYPGALFHLLSGATFLGAFFIATDPVTSPVTVRGQLLFGAGCGMLVFVIRTWAGYPEGMAFAVLLMNALTPVIDHYLKPRIYGRTRRGEPLTYHVQSESGDD</sequence>
<evidence type="ECO:0000256" key="8">
    <source>
        <dbReference type="ARBA" id="ARBA00022989"/>
    </source>
</evidence>
<keyword evidence="2" id="KW-0597">Phosphoprotein</keyword>
<organism evidence="11">
    <name type="scientific">hydrothermal vent metagenome</name>
    <dbReference type="NCBI Taxonomy" id="652676"/>
    <lineage>
        <taxon>unclassified sequences</taxon>
        <taxon>metagenomes</taxon>
        <taxon>ecological metagenomes</taxon>
    </lineage>
</organism>
<dbReference type="NCBIfam" id="TIGR01946">
    <property type="entry name" value="rnfD"/>
    <property type="match status" value="1"/>
</dbReference>
<evidence type="ECO:0000256" key="7">
    <source>
        <dbReference type="ARBA" id="ARBA00022982"/>
    </source>
</evidence>
<dbReference type="Pfam" id="PF03116">
    <property type="entry name" value="NQR2_RnfD_RnfE"/>
    <property type="match status" value="1"/>
</dbReference>
<feature type="transmembrane region" description="Helical" evidence="10">
    <location>
        <begin position="264"/>
        <end position="283"/>
    </location>
</feature>
<dbReference type="AlphaFoldDB" id="A0A3B0ZPG4"/>
<evidence type="ECO:0000256" key="2">
    <source>
        <dbReference type="ARBA" id="ARBA00022553"/>
    </source>
</evidence>
<keyword evidence="5 10" id="KW-0812">Transmembrane</keyword>
<evidence type="ECO:0000256" key="10">
    <source>
        <dbReference type="SAM" id="Phobius"/>
    </source>
</evidence>
<dbReference type="InterPro" id="IPR004338">
    <property type="entry name" value="NqrB/RnfD"/>
</dbReference>
<feature type="transmembrane region" description="Helical" evidence="10">
    <location>
        <begin position="96"/>
        <end position="114"/>
    </location>
</feature>
<dbReference type="GO" id="GO:0022900">
    <property type="term" value="P:electron transport chain"/>
    <property type="evidence" value="ECO:0007669"/>
    <property type="project" value="InterPro"/>
</dbReference>
<keyword evidence="1" id="KW-0813">Transport</keyword>
<dbReference type="PANTHER" id="PTHR30578:SF0">
    <property type="entry name" value="ION-TRANSLOCATING OXIDOREDUCTASE COMPLEX SUBUNIT D"/>
    <property type="match status" value="1"/>
</dbReference>
<feature type="transmembrane region" description="Helical" evidence="10">
    <location>
        <begin position="70"/>
        <end position="90"/>
    </location>
</feature>
<evidence type="ECO:0000256" key="5">
    <source>
        <dbReference type="ARBA" id="ARBA00022692"/>
    </source>
</evidence>